<dbReference type="PROSITE" id="PS00395">
    <property type="entry name" value="ALANINE_RACEMASE"/>
    <property type="match status" value="1"/>
</dbReference>
<dbReference type="Pfam" id="PF01168">
    <property type="entry name" value="Ala_racemase_N"/>
    <property type="match status" value="1"/>
</dbReference>
<dbReference type="EMBL" id="BOQE01000001">
    <property type="protein sequence ID" value="GIM46242.1"/>
    <property type="molecule type" value="Genomic_DNA"/>
</dbReference>
<dbReference type="GO" id="GO:0009252">
    <property type="term" value="P:peptidoglycan biosynthetic process"/>
    <property type="evidence" value="ECO:0007669"/>
    <property type="project" value="TreeGrafter"/>
</dbReference>
<evidence type="ECO:0000313" key="9">
    <source>
        <dbReference type="EMBL" id="GIM46242.1"/>
    </source>
</evidence>
<dbReference type="SMART" id="SM01005">
    <property type="entry name" value="Ala_racemase_C"/>
    <property type="match status" value="1"/>
</dbReference>
<evidence type="ECO:0000256" key="6">
    <source>
        <dbReference type="PIRSR" id="PIRSR600821-50"/>
    </source>
</evidence>
<keyword evidence="10" id="KW-1185">Reference proteome</keyword>
<dbReference type="GO" id="GO:0030170">
    <property type="term" value="F:pyridoxal phosphate binding"/>
    <property type="evidence" value="ECO:0007669"/>
    <property type="project" value="UniProtKB-UniRule"/>
</dbReference>
<dbReference type="GO" id="GO:0008784">
    <property type="term" value="F:alanine racemase activity"/>
    <property type="evidence" value="ECO:0007669"/>
    <property type="project" value="UniProtKB-UniRule"/>
</dbReference>
<comment type="function">
    <text evidence="5">Catalyzes the interconversion of L-alanine and D-alanine. May also act on other amino acids.</text>
</comment>
<dbReference type="Pfam" id="PF00842">
    <property type="entry name" value="Ala_racemase_C"/>
    <property type="match status" value="1"/>
</dbReference>
<dbReference type="PRINTS" id="PR00992">
    <property type="entry name" value="ALARACEMASE"/>
</dbReference>
<dbReference type="InterPro" id="IPR000821">
    <property type="entry name" value="Ala_racemase"/>
</dbReference>
<sequence>MFIRPTWAEVELSAIAHNIRQFQRHLAKNAIIMAVVKANGYGHGAFPVARTALEAGARYLAVATADEAIELREEGITAPILILGFTPPDRAADIVRYELTQTVFQTEMLDALESAAKQQNKRVRIHIKVDTGMGRIGLRDLCEIIPFVKNAHERPSIFVEGIFTHLATADEADKRYMWEQVNRWNDIVHAIEEQGIKIPLKHVANSAATIDHPELHLDMVRIGISMYGYYPSSEVHKEHVHLRPALTFKSRVIHVKTLPGEQSISYGATYRTKNEERIATIPVGYADGYSRLLSNRGFVLVGGKRCPIVGRVCMDQLMVNVTHVPDVKVGDEVVLYGSQGQEQIHLDEVASIIGTISYEIACAVGRRVPRVYLWNGQITEVKKY</sequence>
<dbReference type="PANTHER" id="PTHR30511:SF0">
    <property type="entry name" value="ALANINE RACEMASE, CATABOLIC-RELATED"/>
    <property type="match status" value="1"/>
</dbReference>
<dbReference type="InterPro" id="IPR029066">
    <property type="entry name" value="PLP-binding_barrel"/>
</dbReference>
<dbReference type="FunFam" id="2.40.37.10:FF:000006">
    <property type="entry name" value="Alanine racemase"/>
    <property type="match status" value="1"/>
</dbReference>
<feature type="modified residue" description="N6-(pyridoxal phosphate)lysine" evidence="5 6">
    <location>
        <position position="37"/>
    </location>
</feature>
<comment type="cofactor">
    <cofactor evidence="2 5 6">
        <name>pyridoxal 5'-phosphate</name>
        <dbReference type="ChEBI" id="CHEBI:597326"/>
    </cofactor>
</comment>
<evidence type="ECO:0000256" key="7">
    <source>
        <dbReference type="PIRSR" id="PIRSR600821-52"/>
    </source>
</evidence>
<dbReference type="PANTHER" id="PTHR30511">
    <property type="entry name" value="ALANINE RACEMASE"/>
    <property type="match status" value="1"/>
</dbReference>
<dbReference type="RefSeq" id="WP_282199370.1">
    <property type="nucleotide sequence ID" value="NZ_BOQE01000001.1"/>
</dbReference>
<dbReference type="CDD" id="cd00430">
    <property type="entry name" value="PLPDE_III_AR"/>
    <property type="match status" value="1"/>
</dbReference>
<dbReference type="GO" id="GO:0005829">
    <property type="term" value="C:cytosol"/>
    <property type="evidence" value="ECO:0007669"/>
    <property type="project" value="TreeGrafter"/>
</dbReference>
<evidence type="ECO:0000256" key="1">
    <source>
        <dbReference type="ARBA" id="ARBA00000316"/>
    </source>
</evidence>
<feature type="binding site" evidence="5 7">
    <location>
        <position position="135"/>
    </location>
    <ligand>
        <name>substrate</name>
    </ligand>
</feature>
<dbReference type="InterPro" id="IPR009006">
    <property type="entry name" value="Ala_racemase/Decarboxylase_C"/>
</dbReference>
<dbReference type="FunFam" id="3.20.20.10:FF:000002">
    <property type="entry name" value="Alanine racemase"/>
    <property type="match status" value="1"/>
</dbReference>
<accession>A0AAV4LFK8</accession>
<dbReference type="InterPro" id="IPR001608">
    <property type="entry name" value="Ala_racemase_N"/>
</dbReference>
<dbReference type="NCBIfam" id="TIGR00492">
    <property type="entry name" value="alr"/>
    <property type="match status" value="1"/>
</dbReference>
<dbReference type="SUPFAM" id="SSF50621">
    <property type="entry name" value="Alanine racemase C-terminal domain-like"/>
    <property type="match status" value="1"/>
</dbReference>
<evidence type="ECO:0000256" key="3">
    <source>
        <dbReference type="ARBA" id="ARBA00022898"/>
    </source>
</evidence>
<name>A0AAV4LFK8_9BACL</name>
<protein>
    <recommendedName>
        <fullName evidence="5">Alanine racemase</fullName>
        <ecNumber evidence="5">5.1.1.1</ecNumber>
    </recommendedName>
</protein>
<evidence type="ECO:0000313" key="10">
    <source>
        <dbReference type="Proteomes" id="UP001057291"/>
    </source>
</evidence>
<dbReference type="EC" id="5.1.1.1" evidence="5"/>
<evidence type="ECO:0000256" key="2">
    <source>
        <dbReference type="ARBA" id="ARBA00001933"/>
    </source>
</evidence>
<proteinExistence type="inferred from homology"/>
<evidence type="ECO:0000259" key="8">
    <source>
        <dbReference type="SMART" id="SM01005"/>
    </source>
</evidence>
<gene>
    <name evidence="9" type="ORF">DNHGIG_17910</name>
</gene>
<feature type="binding site" evidence="5 7">
    <location>
        <position position="314"/>
    </location>
    <ligand>
        <name>substrate</name>
    </ligand>
</feature>
<comment type="caution">
    <text evidence="9">The sequence shown here is derived from an EMBL/GenBank/DDBJ whole genome shotgun (WGS) entry which is preliminary data.</text>
</comment>
<reference evidence="9" key="1">
    <citation type="journal article" date="2023" name="Int. J. Syst. Evol. Microbiol.">
        <title>Collibacillus ludicampi gen. nov., sp. nov., a new soil bacterium of the family Alicyclobacillaceae.</title>
        <authorList>
            <person name="Jojima T."/>
            <person name="Ioku Y."/>
            <person name="Fukuta Y."/>
            <person name="Shirasaka N."/>
            <person name="Matsumura Y."/>
            <person name="Mori M."/>
        </authorList>
    </citation>
    <scope>NUCLEOTIDE SEQUENCE</scope>
    <source>
        <strain evidence="9">TP075</strain>
    </source>
</reference>
<feature type="active site" description="Proton acceptor; specific for D-alanine" evidence="5">
    <location>
        <position position="37"/>
    </location>
</feature>
<comment type="similarity">
    <text evidence="5">Belongs to the alanine racemase family.</text>
</comment>
<organism evidence="9 10">
    <name type="scientific">Collibacillus ludicampi</name>
    <dbReference type="NCBI Taxonomy" id="2771369"/>
    <lineage>
        <taxon>Bacteria</taxon>
        <taxon>Bacillati</taxon>
        <taxon>Bacillota</taxon>
        <taxon>Bacilli</taxon>
        <taxon>Bacillales</taxon>
        <taxon>Alicyclobacillaceae</taxon>
        <taxon>Collibacillus</taxon>
    </lineage>
</organism>
<comment type="catalytic activity">
    <reaction evidence="1 5">
        <text>L-alanine = D-alanine</text>
        <dbReference type="Rhea" id="RHEA:20249"/>
        <dbReference type="ChEBI" id="CHEBI:57416"/>
        <dbReference type="ChEBI" id="CHEBI:57972"/>
        <dbReference type="EC" id="5.1.1.1"/>
    </reaction>
</comment>
<dbReference type="SUPFAM" id="SSF51419">
    <property type="entry name" value="PLP-binding barrel"/>
    <property type="match status" value="1"/>
</dbReference>
<feature type="active site" description="Proton acceptor; specific for L-alanine" evidence="5">
    <location>
        <position position="266"/>
    </location>
</feature>
<dbReference type="Gene3D" id="2.40.37.10">
    <property type="entry name" value="Lyase, Ornithine Decarboxylase, Chain A, domain 1"/>
    <property type="match status" value="1"/>
</dbReference>
<keyword evidence="4 5" id="KW-0413">Isomerase</keyword>
<dbReference type="HAMAP" id="MF_01201">
    <property type="entry name" value="Ala_racemase"/>
    <property type="match status" value="1"/>
</dbReference>
<dbReference type="InterPro" id="IPR011079">
    <property type="entry name" value="Ala_racemase_C"/>
</dbReference>
<dbReference type="Gene3D" id="3.20.20.10">
    <property type="entry name" value="Alanine racemase"/>
    <property type="match status" value="1"/>
</dbReference>
<dbReference type="GO" id="GO:0030632">
    <property type="term" value="P:D-alanine biosynthetic process"/>
    <property type="evidence" value="ECO:0007669"/>
    <property type="project" value="UniProtKB-UniRule"/>
</dbReference>
<evidence type="ECO:0000256" key="4">
    <source>
        <dbReference type="ARBA" id="ARBA00023235"/>
    </source>
</evidence>
<dbReference type="Proteomes" id="UP001057291">
    <property type="component" value="Unassembled WGS sequence"/>
</dbReference>
<dbReference type="InterPro" id="IPR020622">
    <property type="entry name" value="Ala_racemase_pyridoxalP-BS"/>
</dbReference>
<comment type="pathway">
    <text evidence="5">Amino-acid biosynthesis; D-alanine biosynthesis; D-alanine from L-alanine: step 1/1.</text>
</comment>
<feature type="domain" description="Alanine racemase C-terminal" evidence="8">
    <location>
        <begin position="245"/>
        <end position="373"/>
    </location>
</feature>
<evidence type="ECO:0000256" key="5">
    <source>
        <dbReference type="HAMAP-Rule" id="MF_01201"/>
    </source>
</evidence>
<keyword evidence="3 5" id="KW-0663">Pyridoxal phosphate</keyword>
<dbReference type="AlphaFoldDB" id="A0AAV4LFK8"/>